<sequence length="674" mass="71090">MTLRPAGWAPAVVVCAGAVAAFLWCGVSARDLGVFCAYLGLGVALPGTLLWRALAGGGRSIAEDVAAGLAFGYAVEVLAYLPARAVGAPLLVLVPSAGVVCAFVCVPRLRRHWRGAPVKERLPAWCAWALAGVVAYLIVWSTLFLYRVPVESAYVDMPYHLALVGEVKHHLPPALPTVVGERLSYHWFVYAEMAATSWVTGVEPATLVYRLSTLPMTAAMVVLVALLGRRLGGRWGAGAAAVGVTYFLFGPALQENVVFSTRSMFTAWASPTQTFGALLFAPVVLLLAERRRAWAATGVLLLALTGAKATFLPLLLAGLAVVAAVRGTVERRVRAEWVVPAGMALVCLLVAQVVLFGRGAQGTAVEPLALLRKLPVADDAVPLLAVVYLFCLACVWGGVAGLGRRALEPPMLLVLGIGAAGVGAAFVLGHPADSQLYFLESARPYLSIAAVCGVSALPWPVVLMGAAAALAASFVVVPGDALAGLVLPYLVLGVGAALVWRRGIVLVVALLAGYAVPTSVREVAGHVLPIEEGPGPLIPAGALEAGRWLRDHSAPGDVVATDLHCRPVAGYACDSRHFWVSAFSERRVLVEGWAYAESTLSRAVGSYLQVPFANQARLKANDALFARPSAGKARRLARRHGVRWLFTGINPELGKVARLRFQNATTSVYELVTE</sequence>
<comment type="caution">
    <text evidence="2">The sequence shown here is derived from an EMBL/GenBank/DDBJ whole genome shotgun (WGS) entry which is preliminary data.</text>
</comment>
<keyword evidence="1" id="KW-1133">Transmembrane helix</keyword>
<feature type="transmembrane region" description="Helical" evidence="1">
    <location>
        <begin position="86"/>
        <end position="106"/>
    </location>
</feature>
<keyword evidence="3" id="KW-1185">Reference proteome</keyword>
<dbReference type="EMBL" id="JBHSBI010000013">
    <property type="protein sequence ID" value="MFC4010688.1"/>
    <property type="molecule type" value="Genomic_DNA"/>
</dbReference>
<dbReference type="Proteomes" id="UP001595851">
    <property type="component" value="Unassembled WGS sequence"/>
</dbReference>
<feature type="transmembrane region" description="Helical" evidence="1">
    <location>
        <begin position="265"/>
        <end position="287"/>
    </location>
</feature>
<reference evidence="3" key="1">
    <citation type="journal article" date="2019" name="Int. J. Syst. Evol. Microbiol.">
        <title>The Global Catalogue of Microorganisms (GCM) 10K type strain sequencing project: providing services to taxonomists for standard genome sequencing and annotation.</title>
        <authorList>
            <consortium name="The Broad Institute Genomics Platform"/>
            <consortium name="The Broad Institute Genome Sequencing Center for Infectious Disease"/>
            <person name="Wu L."/>
            <person name="Ma J."/>
        </authorList>
    </citation>
    <scope>NUCLEOTIDE SEQUENCE [LARGE SCALE GENOMIC DNA]</scope>
    <source>
        <strain evidence="3">TBRC 1276</strain>
    </source>
</reference>
<keyword evidence="1" id="KW-0472">Membrane</keyword>
<accession>A0ABV8GD03</accession>
<feature type="transmembrane region" description="Helical" evidence="1">
    <location>
        <begin position="235"/>
        <end position="253"/>
    </location>
</feature>
<protein>
    <recommendedName>
        <fullName evidence="4">Glycosyltransferase RgtA/B/C/D-like domain-containing protein</fullName>
    </recommendedName>
</protein>
<feature type="transmembrane region" description="Helical" evidence="1">
    <location>
        <begin position="127"/>
        <end position="148"/>
    </location>
</feature>
<organism evidence="2 3">
    <name type="scientific">Nonomuraea purpurea</name>
    <dbReference type="NCBI Taxonomy" id="1849276"/>
    <lineage>
        <taxon>Bacteria</taxon>
        <taxon>Bacillati</taxon>
        <taxon>Actinomycetota</taxon>
        <taxon>Actinomycetes</taxon>
        <taxon>Streptosporangiales</taxon>
        <taxon>Streptosporangiaceae</taxon>
        <taxon>Nonomuraea</taxon>
    </lineage>
</organism>
<feature type="transmembrane region" description="Helical" evidence="1">
    <location>
        <begin position="299"/>
        <end position="325"/>
    </location>
</feature>
<gene>
    <name evidence="2" type="ORF">ACFOY2_25900</name>
</gene>
<dbReference type="RefSeq" id="WP_379530683.1">
    <property type="nucleotide sequence ID" value="NZ_JBHSBI010000013.1"/>
</dbReference>
<feature type="transmembrane region" description="Helical" evidence="1">
    <location>
        <begin position="380"/>
        <end position="399"/>
    </location>
</feature>
<evidence type="ECO:0000256" key="1">
    <source>
        <dbReference type="SAM" id="Phobius"/>
    </source>
</evidence>
<evidence type="ECO:0000313" key="2">
    <source>
        <dbReference type="EMBL" id="MFC4010688.1"/>
    </source>
</evidence>
<feature type="transmembrane region" description="Helical" evidence="1">
    <location>
        <begin position="207"/>
        <end position="228"/>
    </location>
</feature>
<feature type="transmembrane region" description="Helical" evidence="1">
    <location>
        <begin position="411"/>
        <end position="432"/>
    </location>
</feature>
<feature type="transmembrane region" description="Helical" evidence="1">
    <location>
        <begin position="32"/>
        <end position="54"/>
    </location>
</feature>
<keyword evidence="1" id="KW-0812">Transmembrane</keyword>
<proteinExistence type="predicted"/>
<evidence type="ECO:0008006" key="4">
    <source>
        <dbReference type="Google" id="ProtNLM"/>
    </source>
</evidence>
<feature type="transmembrane region" description="Helical" evidence="1">
    <location>
        <begin position="444"/>
        <end position="475"/>
    </location>
</feature>
<feature type="transmembrane region" description="Helical" evidence="1">
    <location>
        <begin position="337"/>
        <end position="359"/>
    </location>
</feature>
<name>A0ABV8GD03_9ACTN</name>
<feature type="transmembrane region" description="Helical" evidence="1">
    <location>
        <begin position="481"/>
        <end position="500"/>
    </location>
</feature>
<feature type="transmembrane region" description="Helical" evidence="1">
    <location>
        <begin position="6"/>
        <end position="25"/>
    </location>
</feature>
<evidence type="ECO:0000313" key="3">
    <source>
        <dbReference type="Proteomes" id="UP001595851"/>
    </source>
</evidence>